<dbReference type="Gene3D" id="2.40.50.40">
    <property type="match status" value="1"/>
</dbReference>
<evidence type="ECO:0000256" key="1">
    <source>
        <dbReference type="ARBA" id="ARBA00022514"/>
    </source>
</evidence>
<dbReference type="GO" id="GO:0006955">
    <property type="term" value="P:immune response"/>
    <property type="evidence" value="ECO:0007669"/>
    <property type="project" value="InterPro"/>
</dbReference>
<reference evidence="4 5" key="1">
    <citation type="journal article" date="2023" name="J. Hered.">
        <title>Chromosome-level genome of the wood stork (Mycteria americana) provides insight into avian chromosome evolution.</title>
        <authorList>
            <person name="Flamio R. Jr."/>
            <person name="Ramstad K.M."/>
        </authorList>
    </citation>
    <scope>NUCLEOTIDE SEQUENCE [LARGE SCALE GENOMIC DNA]</scope>
    <source>
        <strain evidence="4">JAX WOST 10</strain>
    </source>
</reference>
<sequence>MKVPAAALAALLLVAICSPTEAHRRDSGVAAPSQKTDIVPSLCCFTYSLRRIPRSFISSAYKTSSQCSQPAVM</sequence>
<feature type="signal peptide" evidence="2">
    <location>
        <begin position="1"/>
        <end position="22"/>
    </location>
</feature>
<proteinExistence type="predicted"/>
<dbReference type="AlphaFoldDB" id="A0AAN7NMV3"/>
<evidence type="ECO:0000313" key="5">
    <source>
        <dbReference type="Proteomes" id="UP001333110"/>
    </source>
</evidence>
<accession>A0AAN7NMV3</accession>
<organism evidence="4 5">
    <name type="scientific">Mycteria americana</name>
    <name type="common">Wood stork</name>
    <dbReference type="NCBI Taxonomy" id="33587"/>
    <lineage>
        <taxon>Eukaryota</taxon>
        <taxon>Metazoa</taxon>
        <taxon>Chordata</taxon>
        <taxon>Craniata</taxon>
        <taxon>Vertebrata</taxon>
        <taxon>Euteleostomi</taxon>
        <taxon>Archelosauria</taxon>
        <taxon>Archosauria</taxon>
        <taxon>Dinosauria</taxon>
        <taxon>Saurischia</taxon>
        <taxon>Theropoda</taxon>
        <taxon>Coelurosauria</taxon>
        <taxon>Aves</taxon>
        <taxon>Neognathae</taxon>
        <taxon>Neoaves</taxon>
        <taxon>Aequornithes</taxon>
        <taxon>Ciconiiformes</taxon>
        <taxon>Ciconiidae</taxon>
        <taxon>Mycteria</taxon>
    </lineage>
</organism>
<evidence type="ECO:0000313" key="4">
    <source>
        <dbReference type="EMBL" id="KAK4819097.1"/>
    </source>
</evidence>
<dbReference type="InterPro" id="IPR001811">
    <property type="entry name" value="Chemokine_IL8-like_dom"/>
</dbReference>
<keyword evidence="5" id="KW-1185">Reference proteome</keyword>
<evidence type="ECO:0000256" key="2">
    <source>
        <dbReference type="SAM" id="SignalP"/>
    </source>
</evidence>
<keyword evidence="1" id="KW-0202">Cytokine</keyword>
<dbReference type="InterPro" id="IPR036048">
    <property type="entry name" value="Interleukin_8-like_sf"/>
</dbReference>
<feature type="domain" description="Chemokine interleukin-8-like" evidence="3">
    <location>
        <begin position="43"/>
        <end position="72"/>
    </location>
</feature>
<dbReference type="EMBL" id="JAUNZN010000007">
    <property type="protein sequence ID" value="KAK4819097.1"/>
    <property type="molecule type" value="Genomic_DNA"/>
</dbReference>
<dbReference type="SUPFAM" id="SSF54117">
    <property type="entry name" value="Interleukin 8-like chemokines"/>
    <property type="match status" value="1"/>
</dbReference>
<feature type="chain" id="PRO_5043020266" description="Chemokine interleukin-8-like domain-containing protein" evidence="2">
    <location>
        <begin position="23"/>
        <end position="73"/>
    </location>
</feature>
<keyword evidence="2" id="KW-0732">Signal</keyword>
<protein>
    <recommendedName>
        <fullName evidence="3">Chemokine interleukin-8-like domain-containing protein</fullName>
    </recommendedName>
</protein>
<comment type="caution">
    <text evidence="4">The sequence shown here is derived from an EMBL/GenBank/DDBJ whole genome shotgun (WGS) entry which is preliminary data.</text>
</comment>
<name>A0AAN7NMV3_MYCAM</name>
<evidence type="ECO:0000259" key="3">
    <source>
        <dbReference type="Pfam" id="PF00048"/>
    </source>
</evidence>
<dbReference type="GO" id="GO:0005615">
    <property type="term" value="C:extracellular space"/>
    <property type="evidence" value="ECO:0007669"/>
    <property type="project" value="UniProtKB-KW"/>
</dbReference>
<gene>
    <name evidence="4" type="ORF">QYF61_025356</name>
</gene>
<dbReference type="GO" id="GO:0008009">
    <property type="term" value="F:chemokine activity"/>
    <property type="evidence" value="ECO:0007669"/>
    <property type="project" value="InterPro"/>
</dbReference>
<dbReference type="Proteomes" id="UP001333110">
    <property type="component" value="Unassembled WGS sequence"/>
</dbReference>
<dbReference type="Pfam" id="PF00048">
    <property type="entry name" value="IL8"/>
    <property type="match status" value="1"/>
</dbReference>